<name>A0AAV2ZS81_PYXAD</name>
<keyword evidence="3" id="KW-1185">Reference proteome</keyword>
<dbReference type="AlphaFoldDB" id="A0AAV2ZS81"/>
<dbReference type="EMBL" id="DYDO01000010">
    <property type="protein sequence ID" value="DBA17289.1"/>
    <property type="molecule type" value="Genomic_DNA"/>
</dbReference>
<dbReference type="PANTHER" id="PTHR47012">
    <property type="entry name" value="LAMIN TAIL DOMAIN-CONTAINING PROTEIN 1"/>
    <property type="match status" value="1"/>
</dbReference>
<protein>
    <recommendedName>
        <fullName evidence="1">LTD domain-containing protein</fullName>
    </recommendedName>
</protein>
<reference evidence="2" key="1">
    <citation type="thesis" date="2020" institute="ProQuest LLC" country="789 East Eisenhower Parkway, Ann Arbor, MI, USA">
        <title>Comparative Genomics and Chromosome Evolution.</title>
        <authorList>
            <person name="Mudd A.B."/>
        </authorList>
    </citation>
    <scope>NUCLEOTIDE SEQUENCE</scope>
    <source>
        <strain evidence="2">1538</strain>
        <tissue evidence="2">Blood</tissue>
    </source>
</reference>
<proteinExistence type="predicted"/>
<evidence type="ECO:0000313" key="3">
    <source>
        <dbReference type="Proteomes" id="UP001181693"/>
    </source>
</evidence>
<organism evidence="2 3">
    <name type="scientific">Pyxicephalus adspersus</name>
    <name type="common">African bullfrog</name>
    <dbReference type="NCBI Taxonomy" id="30357"/>
    <lineage>
        <taxon>Eukaryota</taxon>
        <taxon>Metazoa</taxon>
        <taxon>Chordata</taxon>
        <taxon>Craniata</taxon>
        <taxon>Vertebrata</taxon>
        <taxon>Euteleostomi</taxon>
        <taxon>Amphibia</taxon>
        <taxon>Batrachia</taxon>
        <taxon>Anura</taxon>
        <taxon>Neobatrachia</taxon>
        <taxon>Ranoidea</taxon>
        <taxon>Pyxicephalidae</taxon>
        <taxon>Pyxicephalinae</taxon>
        <taxon>Pyxicephalus</taxon>
    </lineage>
</organism>
<dbReference type="Pfam" id="PF00932">
    <property type="entry name" value="LTD"/>
    <property type="match status" value="1"/>
</dbReference>
<evidence type="ECO:0000313" key="2">
    <source>
        <dbReference type="EMBL" id="DBA17289.1"/>
    </source>
</evidence>
<dbReference type="Proteomes" id="UP001181693">
    <property type="component" value="Unassembled WGS sequence"/>
</dbReference>
<dbReference type="PROSITE" id="PS51841">
    <property type="entry name" value="LTD"/>
    <property type="match status" value="1"/>
</dbReference>
<gene>
    <name evidence="2" type="ORF">GDO54_002762</name>
</gene>
<dbReference type="Gene3D" id="2.60.40.1260">
    <property type="entry name" value="Lamin Tail domain"/>
    <property type="match status" value="1"/>
</dbReference>
<evidence type="ECO:0000259" key="1">
    <source>
        <dbReference type="PROSITE" id="PS51841"/>
    </source>
</evidence>
<dbReference type="GO" id="GO:0005635">
    <property type="term" value="C:nuclear envelope"/>
    <property type="evidence" value="ECO:0007669"/>
    <property type="project" value="TreeGrafter"/>
</dbReference>
<feature type="domain" description="LTD" evidence="1">
    <location>
        <begin position="34"/>
        <end position="160"/>
    </location>
</feature>
<dbReference type="GO" id="GO:0005737">
    <property type="term" value="C:cytoplasm"/>
    <property type="evidence" value="ECO:0007669"/>
    <property type="project" value="TreeGrafter"/>
</dbReference>
<accession>A0AAV2ZS81</accession>
<dbReference type="InterPro" id="IPR042840">
    <property type="entry name" value="LMNTD1"/>
</dbReference>
<dbReference type="PANTHER" id="PTHR47012:SF2">
    <property type="entry name" value="LTD DOMAIN-CONTAINING PROTEIN"/>
    <property type="match status" value="1"/>
</dbReference>
<sequence length="282" mass="31983">MSESMENGVVPYRTASYSQVIKDDLQDRRLMGRATILEPFNSLCPLKIAEVNSLGHFVRIGNSSHQDIDISGFILWQLEGGHAVSMYRFPQNLILPAHQHVTVWASATKVSHNPPTDLLWKGCVYFRSHPQCITVLSRPNGQPVASHKTEESPSMYTRVRQSVSQNQTIRRWPVVDQHQHNCNPQSPTVPSRRYSISAMSYLDSRALHSLSYTTNSVQRLSPTSRNSAIPNHSPAPMFVSWHPSRLNTDSPLVRLMAQKTARSRRGFNFLSHIPFTFDLLRV</sequence>
<dbReference type="InterPro" id="IPR036415">
    <property type="entry name" value="Lamin_tail_dom_sf"/>
</dbReference>
<comment type="caution">
    <text evidence="2">The sequence shown here is derived from an EMBL/GenBank/DDBJ whole genome shotgun (WGS) entry which is preliminary data.</text>
</comment>
<dbReference type="InterPro" id="IPR001322">
    <property type="entry name" value="Lamin_tail_dom"/>
</dbReference>
<dbReference type="SUPFAM" id="SSF74853">
    <property type="entry name" value="Lamin A/C globular tail domain"/>
    <property type="match status" value="1"/>
</dbReference>